<keyword evidence="3" id="KW-1185">Reference proteome</keyword>
<evidence type="ECO:0000313" key="3">
    <source>
        <dbReference type="Proteomes" id="UP000324781"/>
    </source>
</evidence>
<dbReference type="RefSeq" id="WP_149678349.1">
    <property type="nucleotide sequence ID" value="NZ_DAONMB010000004.1"/>
</dbReference>
<dbReference type="EMBL" id="FQZP01000014">
    <property type="protein sequence ID" value="SHI89470.1"/>
    <property type="molecule type" value="Genomic_DNA"/>
</dbReference>
<accession>A0A1M6EVN7</accession>
<name>A0A1M6EVN7_9FIRM</name>
<gene>
    <name evidence="2" type="ORF">SAMN05444373_10148</name>
</gene>
<dbReference type="Proteomes" id="UP000324781">
    <property type="component" value="Unassembled WGS sequence"/>
</dbReference>
<sequence length="103" mass="11869">MNGLSGSDISTGWKPVSHEDENVTPPEETAPGLQSGPEKPEQAPDSGAIMEQTLPEILKRLDEIRQEIISLRQLVTDMEFCEPSRDMLRRRRKLRKRYFFKND</sequence>
<organism evidence="2 3">
    <name type="scientific">Thermoclostridium caenicola</name>
    <dbReference type="NCBI Taxonomy" id="659425"/>
    <lineage>
        <taxon>Bacteria</taxon>
        <taxon>Bacillati</taxon>
        <taxon>Bacillota</taxon>
        <taxon>Clostridia</taxon>
        <taxon>Eubacteriales</taxon>
        <taxon>Oscillospiraceae</taxon>
        <taxon>Thermoclostridium</taxon>
    </lineage>
</organism>
<protein>
    <submittedName>
        <fullName evidence="2">Uncharacterized protein</fullName>
    </submittedName>
</protein>
<evidence type="ECO:0000256" key="1">
    <source>
        <dbReference type="SAM" id="MobiDB-lite"/>
    </source>
</evidence>
<reference evidence="2 3" key="1">
    <citation type="submission" date="2016-11" db="EMBL/GenBank/DDBJ databases">
        <authorList>
            <person name="Varghese N."/>
            <person name="Submissions S."/>
        </authorList>
    </citation>
    <scope>NUCLEOTIDE SEQUENCE [LARGE SCALE GENOMIC DNA]</scope>
    <source>
        <strain evidence="2 3">DSM 19027</strain>
    </source>
</reference>
<feature type="compositionally biased region" description="Polar residues" evidence="1">
    <location>
        <begin position="1"/>
        <end position="10"/>
    </location>
</feature>
<feature type="region of interest" description="Disordered" evidence="1">
    <location>
        <begin position="1"/>
        <end position="47"/>
    </location>
</feature>
<evidence type="ECO:0000313" key="2">
    <source>
        <dbReference type="EMBL" id="SHI89470.1"/>
    </source>
</evidence>
<dbReference type="AlphaFoldDB" id="A0A1M6EVN7"/>
<proteinExistence type="predicted"/>